<dbReference type="NCBIfam" id="NF033711">
    <property type="entry name" value="T9SS_PorQ"/>
    <property type="match status" value="1"/>
</dbReference>
<dbReference type="EMBL" id="CACRUV010000010">
    <property type="protein sequence ID" value="VYT81060.1"/>
    <property type="molecule type" value="Genomic_DNA"/>
</dbReference>
<protein>
    <recommendedName>
        <fullName evidence="2">Type IX secretion system protein PorQ</fullName>
    </recommendedName>
</protein>
<sequence length="345" mass="38551">MYPFYLSLYAFYQRNMRNILFIFFFSFLLRAVVAQTGDTGYTFLRYPSSARANAMGGNTMSLVERDPSLIFHNPALLGAEMDQMVNLNYLNYISDINVGSALVTKAYKEKGAWGVGASFFSQGKIRGMSEEGLPTGDFTAKDISVNGFFSYDLSERWRGGASLKFLYSSIGDYTSIGMVVDAGLSYYDSEKGFSFGFAFKNIGAQLKAYEDERQKMPWDIQLGITKQMAHAPIRLSLTAQYLTKWKVEYVDDYDREYTGDNFFKSFVKHLVIGVDYIPSDNFWLGIGYNPKTALDMKLQGSNALAGFSGGAGVRIKMFDVGVSVAKYHPSALSMMLSISTTISDF</sequence>
<gene>
    <name evidence="1" type="ORF">PMLFYP103_00632</name>
</gene>
<dbReference type="Gene3D" id="2.40.160.60">
    <property type="entry name" value="Outer membrane protein transport protein (OMPP1/FadL/TodX)"/>
    <property type="match status" value="1"/>
</dbReference>
<name>A0A6N2ZT93_9BACT</name>
<dbReference type="AlphaFoldDB" id="A0A6N2ZT93"/>
<proteinExistence type="predicted"/>
<evidence type="ECO:0000313" key="1">
    <source>
        <dbReference type="EMBL" id="VYT81060.1"/>
    </source>
</evidence>
<organism evidence="1">
    <name type="scientific">Parabacteroides merdae</name>
    <dbReference type="NCBI Taxonomy" id="46503"/>
    <lineage>
        <taxon>Bacteria</taxon>
        <taxon>Pseudomonadati</taxon>
        <taxon>Bacteroidota</taxon>
        <taxon>Bacteroidia</taxon>
        <taxon>Bacteroidales</taxon>
        <taxon>Tannerellaceae</taxon>
        <taxon>Parabacteroides</taxon>
    </lineage>
</organism>
<accession>A0A6N2ZT93</accession>
<reference evidence="1" key="1">
    <citation type="submission" date="2019-11" db="EMBL/GenBank/DDBJ databases">
        <authorList>
            <person name="Feng L."/>
        </authorList>
    </citation>
    <scope>NUCLEOTIDE SEQUENCE</scope>
    <source>
        <strain evidence="1">PmerdaeLFYP103</strain>
    </source>
</reference>
<evidence type="ECO:0008006" key="2">
    <source>
        <dbReference type="Google" id="ProtNLM"/>
    </source>
</evidence>
<dbReference type="SUPFAM" id="SSF56935">
    <property type="entry name" value="Porins"/>
    <property type="match status" value="1"/>
</dbReference>
<dbReference type="NCBIfam" id="NF033709">
    <property type="entry name" value="PorV_fam"/>
    <property type="match status" value="1"/>
</dbReference>